<feature type="chain" id="PRO_5007438471" description="Secreted protein" evidence="1">
    <location>
        <begin position="21"/>
        <end position="76"/>
    </location>
</feature>
<evidence type="ECO:0008006" key="5">
    <source>
        <dbReference type="Google" id="ProtNLM"/>
    </source>
</evidence>
<protein>
    <recommendedName>
        <fullName evidence="5">Secreted protein</fullName>
    </recommendedName>
</protein>
<evidence type="ECO:0000256" key="1">
    <source>
        <dbReference type="SAM" id="SignalP"/>
    </source>
</evidence>
<gene>
    <name evidence="3" type="ORF">T4D_4196</name>
    <name evidence="2" type="ORF">T4D_6981</name>
</gene>
<dbReference type="EMBL" id="JYDT01000201">
    <property type="protein sequence ID" value="KRY81856.1"/>
    <property type="molecule type" value="Genomic_DNA"/>
</dbReference>
<proteinExistence type="predicted"/>
<evidence type="ECO:0000313" key="2">
    <source>
        <dbReference type="EMBL" id="KRY81849.1"/>
    </source>
</evidence>
<evidence type="ECO:0000313" key="3">
    <source>
        <dbReference type="EMBL" id="KRY81856.1"/>
    </source>
</evidence>
<comment type="caution">
    <text evidence="2">The sequence shown here is derived from an EMBL/GenBank/DDBJ whole genome shotgun (WGS) entry which is preliminary data.</text>
</comment>
<dbReference type="Proteomes" id="UP000054995">
    <property type="component" value="Unassembled WGS sequence"/>
</dbReference>
<name>A0A0V1F6Q0_TRIPS</name>
<keyword evidence="4" id="KW-1185">Reference proteome</keyword>
<feature type="signal peptide" evidence="1">
    <location>
        <begin position="1"/>
        <end position="20"/>
    </location>
</feature>
<evidence type="ECO:0000313" key="4">
    <source>
        <dbReference type="Proteomes" id="UP000054995"/>
    </source>
</evidence>
<sequence length="76" mass="8507">MSFFLLVFIIVVTIMEQSSTNNGPSVSQWAPFCRTSIKHSFGLDFLTVTVGDLRRLLTGRRVAARCQDFLCIPLLA</sequence>
<dbReference type="AlphaFoldDB" id="A0A0V1F6Q0"/>
<dbReference type="OrthoDB" id="5940199at2759"/>
<dbReference type="EMBL" id="JYDT01000201">
    <property type="protein sequence ID" value="KRY81849.1"/>
    <property type="molecule type" value="Genomic_DNA"/>
</dbReference>
<organism evidence="2 4">
    <name type="scientific">Trichinella pseudospiralis</name>
    <name type="common">Parasitic roundworm</name>
    <dbReference type="NCBI Taxonomy" id="6337"/>
    <lineage>
        <taxon>Eukaryota</taxon>
        <taxon>Metazoa</taxon>
        <taxon>Ecdysozoa</taxon>
        <taxon>Nematoda</taxon>
        <taxon>Enoplea</taxon>
        <taxon>Dorylaimia</taxon>
        <taxon>Trichinellida</taxon>
        <taxon>Trichinellidae</taxon>
        <taxon>Trichinella</taxon>
    </lineage>
</organism>
<accession>A0A0V1F6Q0</accession>
<keyword evidence="1" id="KW-0732">Signal</keyword>
<reference evidence="2 4" key="1">
    <citation type="submission" date="2015-01" db="EMBL/GenBank/DDBJ databases">
        <title>Evolution of Trichinella species and genotypes.</title>
        <authorList>
            <person name="Korhonen P.K."/>
            <person name="Edoardo P."/>
            <person name="Giuseppe L.R."/>
            <person name="Gasser R.B."/>
        </authorList>
    </citation>
    <scope>NUCLEOTIDE SEQUENCE [LARGE SCALE GENOMIC DNA]</scope>
    <source>
        <strain evidence="2">ISS470</strain>
    </source>
</reference>